<dbReference type="InterPro" id="IPR000163">
    <property type="entry name" value="Prohibitin"/>
</dbReference>
<reference evidence="8 9" key="1">
    <citation type="submission" date="2020-08" db="EMBL/GenBank/DDBJ databases">
        <title>Plant Genome Project.</title>
        <authorList>
            <person name="Zhang R.-G."/>
        </authorList>
    </citation>
    <scope>NUCLEOTIDE SEQUENCE [LARGE SCALE GENOMIC DNA]</scope>
    <source>
        <tissue evidence="8">Rhizome</tissue>
    </source>
</reference>
<accession>A0A8J5GEC8</accession>
<evidence type="ECO:0000259" key="7">
    <source>
        <dbReference type="SMART" id="SM00244"/>
    </source>
</evidence>
<keyword evidence="6" id="KW-0472">Membrane</keyword>
<dbReference type="Proteomes" id="UP000734854">
    <property type="component" value="Unassembled WGS sequence"/>
</dbReference>
<feature type="domain" description="Band 7" evidence="7">
    <location>
        <begin position="33"/>
        <end position="194"/>
    </location>
</feature>
<dbReference type="SUPFAM" id="SSF117892">
    <property type="entry name" value="Band 7/SPFH domain"/>
    <property type="match status" value="1"/>
</dbReference>
<dbReference type="PANTHER" id="PTHR23222:SF0">
    <property type="entry name" value="PROHIBITIN 1"/>
    <property type="match status" value="1"/>
</dbReference>
<dbReference type="GO" id="GO:0007005">
    <property type="term" value="P:mitochondrion organization"/>
    <property type="evidence" value="ECO:0007669"/>
    <property type="project" value="TreeGrafter"/>
</dbReference>
<comment type="caution">
    <text evidence="8">The sequence shown here is derived from an EMBL/GenBank/DDBJ whole genome shotgun (WGS) entry which is preliminary data.</text>
</comment>
<organism evidence="8 9">
    <name type="scientific">Zingiber officinale</name>
    <name type="common">Ginger</name>
    <name type="synonym">Amomum zingiber</name>
    <dbReference type="NCBI Taxonomy" id="94328"/>
    <lineage>
        <taxon>Eukaryota</taxon>
        <taxon>Viridiplantae</taxon>
        <taxon>Streptophyta</taxon>
        <taxon>Embryophyta</taxon>
        <taxon>Tracheophyta</taxon>
        <taxon>Spermatophyta</taxon>
        <taxon>Magnoliopsida</taxon>
        <taxon>Liliopsida</taxon>
        <taxon>Zingiberales</taxon>
        <taxon>Zingiberaceae</taxon>
        <taxon>Zingiber</taxon>
    </lineage>
</organism>
<dbReference type="GO" id="GO:0005743">
    <property type="term" value="C:mitochondrial inner membrane"/>
    <property type="evidence" value="ECO:0007669"/>
    <property type="project" value="UniProtKB-SubCell"/>
</dbReference>
<dbReference type="AlphaFoldDB" id="A0A8J5GEC8"/>
<dbReference type="PANTHER" id="PTHR23222">
    <property type="entry name" value="PROHIBITIN"/>
    <property type="match status" value="1"/>
</dbReference>
<comment type="subcellular location">
    <subcellularLocation>
        <location evidence="1">Mitochondrion inner membrane</location>
        <topology evidence="1">Single-pass type II membrane protein</topology>
    </subcellularLocation>
</comment>
<keyword evidence="6" id="KW-0496">Mitochondrion</keyword>
<gene>
    <name evidence="8" type="ORF">ZIOFF_038277</name>
</gene>
<evidence type="ECO:0000313" key="8">
    <source>
        <dbReference type="EMBL" id="KAG6498557.1"/>
    </source>
</evidence>
<dbReference type="FunFam" id="3.30.479.30:FF:000001">
    <property type="entry name" value="Prohibitin 2"/>
    <property type="match status" value="1"/>
</dbReference>
<dbReference type="InterPro" id="IPR036013">
    <property type="entry name" value="Band_7/SPFH_dom_sf"/>
</dbReference>
<sequence length="335" mass="36297">MAAGGGQAVASFLTNVSRAAIGLGVGASLLNASLYTVDGGERAVLFDRFRGVLPETVGEGTHFLVPWLQKPFVFDIRTRPHTFTSNSGTKDLQMVNLTLRVLSRPDVPHLPTIFTSLGTEYDDKVLPSIGNEVLKSVVAQFNADQLLTERPHVSALVRESLIRRARDFNIVLDDVAITHLSYGFEFSSAVEKKQVAQQEAERSKFLVARAEQERRAAVIRAEGESDAAKLISDATSAAGTGLLELRRIEAAREIASTLSKTPNVAYLPGRQRVVPGSESILNLLLLLDLSNLTVNQVVTLSQGLALVGNSSPTDILFRHRSINQGLSQELAQMSV</sequence>
<proteinExistence type="inferred from homology"/>
<keyword evidence="6" id="KW-0999">Mitochondrion inner membrane</keyword>
<evidence type="ECO:0000313" key="9">
    <source>
        <dbReference type="Proteomes" id="UP000734854"/>
    </source>
</evidence>
<dbReference type="SMART" id="SM00244">
    <property type="entry name" value="PHB"/>
    <property type="match status" value="1"/>
</dbReference>
<keyword evidence="4" id="KW-0812">Transmembrane</keyword>
<comment type="similarity">
    <text evidence="2 6">Belongs to the prohibitin family.</text>
</comment>
<name>A0A8J5GEC8_ZINOF</name>
<dbReference type="Gene3D" id="3.30.479.30">
    <property type="entry name" value="Band 7 domain"/>
    <property type="match status" value="1"/>
</dbReference>
<keyword evidence="9" id="KW-1185">Reference proteome</keyword>
<comment type="subunit">
    <text evidence="3">Component of a prohibitin multimeric complex in mitochondrial membranes.</text>
</comment>
<evidence type="ECO:0000256" key="6">
    <source>
        <dbReference type="RuleBase" id="RU366048"/>
    </source>
</evidence>
<dbReference type="PRINTS" id="PR00679">
    <property type="entry name" value="PROHIBITIN"/>
</dbReference>
<dbReference type="InterPro" id="IPR001107">
    <property type="entry name" value="Band_7"/>
</dbReference>
<evidence type="ECO:0000256" key="5">
    <source>
        <dbReference type="ARBA" id="ARBA00023288"/>
    </source>
</evidence>
<evidence type="ECO:0000256" key="4">
    <source>
        <dbReference type="ARBA" id="ARBA00022968"/>
    </source>
</evidence>
<dbReference type="Pfam" id="PF01145">
    <property type="entry name" value="Band_7"/>
    <property type="match status" value="1"/>
</dbReference>
<keyword evidence="4" id="KW-0735">Signal-anchor</keyword>
<evidence type="ECO:0000256" key="2">
    <source>
        <dbReference type="ARBA" id="ARBA00009658"/>
    </source>
</evidence>
<evidence type="ECO:0000256" key="1">
    <source>
        <dbReference type="ARBA" id="ARBA00004140"/>
    </source>
</evidence>
<dbReference type="EMBL" id="JACMSC010000011">
    <property type="protein sequence ID" value="KAG6498557.1"/>
    <property type="molecule type" value="Genomic_DNA"/>
</dbReference>
<protein>
    <recommendedName>
        <fullName evidence="6">Prohibitin</fullName>
    </recommendedName>
</protein>
<evidence type="ECO:0000256" key="3">
    <source>
        <dbReference type="ARBA" id="ARBA00011786"/>
    </source>
</evidence>
<keyword evidence="5" id="KW-0449">Lipoprotein</keyword>
<dbReference type="CDD" id="cd03401">
    <property type="entry name" value="SPFH_prohibitin"/>
    <property type="match status" value="1"/>
</dbReference>